<dbReference type="Gene3D" id="3.20.20.80">
    <property type="entry name" value="Glycosidases"/>
    <property type="match status" value="1"/>
</dbReference>
<dbReference type="HOGENOM" id="CLU_022072_1_1_6"/>
<sequence>MSDLDRLFYWRGIASDYFNYRGEHVTVPVDNRLNLLATMGQDISNSQAIAEAAYELDVGPWRHFLPPLQTSVLHDPGQSAEFYVNLHPARLAKELAWELRDSNQNVIDKGALLPKDVPEVGDYVYEAARYSRRQISTNVTEPGYYTLTLSLSSAPDDPAVKLSDAEKLTEIEACLAVAPGAVYQPSWLETGEKLWGFIVQLYTLRSDNDWGIGDFSDLKTLIVHAADAGADLIGLNPLHALLPDVGTNNSPYSPSDRRFINTLYIDPTAVHEFSEVEKATGRNLYKENAPLLSALRDANFVDYASVKNIKYPVFEVLFDHFYEVSYKKKASHYTEFSSFLEEAGEPLYQFARFESIRNSWQNSSFAAIGELDIPDGIGDLESLSLLTEDTQRIVLFHCYLQWLAHVQLEACQIQAVDCGMKVGLIRDLAVGAEGGGAEVYSQPGQFCTRASVGAPPDPLAEQGQNWGLPPMDPAFLRETGYAHFIQILRENMSLCGALRIDHAMSLMRLWWCPPGTTADHGAYVYYPFEDMLALLCLESYLNQCAIVGEDLGVVPPEFREAITRAGIFTNRVFYFEKENYSYFKPPENYDVHALAMVNNHDVPTLSSWWNGNDLVLRDKLGIFEEGVDYETMVEQRRLEKQQVLDFLLKQGELPPQWLDLNIEREAEPTLINAILATVSRVASRLYVIQLEDVLLMDAPVNVPGTFKEYPNWQRKLSQPLDVIFNQPQTQALLARVHSERNR</sequence>
<dbReference type="AlphaFoldDB" id="C5BQ88"/>
<evidence type="ECO:0000256" key="5">
    <source>
        <dbReference type="ARBA" id="ARBA00022676"/>
    </source>
</evidence>
<dbReference type="EMBL" id="CP001614">
    <property type="protein sequence ID" value="ACR10837.1"/>
    <property type="molecule type" value="Genomic_DNA"/>
</dbReference>
<dbReference type="GO" id="GO:0004134">
    <property type="term" value="F:4-alpha-glucanotransferase activity"/>
    <property type="evidence" value="ECO:0007669"/>
    <property type="project" value="UniProtKB-EC"/>
</dbReference>
<dbReference type="PANTHER" id="PTHR32438:SF5">
    <property type="entry name" value="4-ALPHA-GLUCANOTRANSFERASE DPE1, CHLOROPLASTIC_AMYLOPLASTIC"/>
    <property type="match status" value="1"/>
</dbReference>
<evidence type="ECO:0000256" key="8">
    <source>
        <dbReference type="ARBA" id="ARBA00031423"/>
    </source>
</evidence>
<dbReference type="eggNOG" id="COG1640">
    <property type="taxonomic scope" value="Bacteria"/>
</dbReference>
<comment type="similarity">
    <text evidence="2 10">Belongs to the disproportionating enzyme family.</text>
</comment>
<accession>C5BQ88</accession>
<dbReference type="EC" id="2.4.1.25" evidence="3 10"/>
<evidence type="ECO:0000256" key="2">
    <source>
        <dbReference type="ARBA" id="ARBA00005684"/>
    </source>
</evidence>
<reference evidence="11 12" key="1">
    <citation type="journal article" date="2009" name="PLoS ONE">
        <title>The complete genome of Teredinibacter turnerae T7901: an intracellular endosymbiont of marine wood-boring bivalves (shipworms).</title>
        <authorList>
            <person name="Yang J.C."/>
            <person name="Madupu R."/>
            <person name="Durkin A.S."/>
            <person name="Ekborg N.A."/>
            <person name="Pedamallu C.S."/>
            <person name="Hostetler J.B."/>
            <person name="Radune D."/>
            <person name="Toms B.S."/>
            <person name="Henrissat B."/>
            <person name="Coutinho P.M."/>
            <person name="Schwarz S."/>
            <person name="Field L."/>
            <person name="Trindade-Silva A.E."/>
            <person name="Soares C.A.G."/>
            <person name="Elshahawi S."/>
            <person name="Hanora A."/>
            <person name="Schmidt E.W."/>
            <person name="Haygood M.G."/>
            <person name="Posfai J."/>
            <person name="Benner J."/>
            <person name="Madinger C."/>
            <person name="Nove J."/>
            <person name="Anton B."/>
            <person name="Chaudhary K."/>
            <person name="Foster J."/>
            <person name="Holman A."/>
            <person name="Kumar S."/>
            <person name="Lessard P.A."/>
            <person name="Luyten Y.A."/>
            <person name="Slatko B."/>
            <person name="Wood N."/>
            <person name="Wu B."/>
            <person name="Teplitski M."/>
            <person name="Mougous J.D."/>
            <person name="Ward N."/>
            <person name="Eisen J.A."/>
            <person name="Badger J.H."/>
            <person name="Distel D.L."/>
        </authorList>
    </citation>
    <scope>NUCLEOTIDE SEQUENCE [LARGE SCALE GENOMIC DNA]</scope>
    <source>
        <strain evidence="12">ATCC 39867 / T7901</strain>
    </source>
</reference>
<dbReference type="CAZy" id="GH77">
    <property type="family name" value="Glycoside Hydrolase Family 77"/>
</dbReference>
<dbReference type="OrthoDB" id="9763489at2"/>
<dbReference type="SUPFAM" id="SSF51445">
    <property type="entry name" value="(Trans)glycosidases"/>
    <property type="match status" value="1"/>
</dbReference>
<keyword evidence="5 10" id="KW-0328">Glycosyltransferase</keyword>
<evidence type="ECO:0000256" key="6">
    <source>
        <dbReference type="ARBA" id="ARBA00022679"/>
    </source>
</evidence>
<dbReference type="InterPro" id="IPR003385">
    <property type="entry name" value="Glyco_hydro_77"/>
</dbReference>
<evidence type="ECO:0000313" key="11">
    <source>
        <dbReference type="EMBL" id="ACR10837.1"/>
    </source>
</evidence>
<dbReference type="PANTHER" id="PTHR32438">
    <property type="entry name" value="4-ALPHA-GLUCANOTRANSFERASE DPE1, CHLOROPLASTIC/AMYLOPLASTIC"/>
    <property type="match status" value="1"/>
</dbReference>
<name>C5BQ88_TERTT</name>
<evidence type="ECO:0000256" key="7">
    <source>
        <dbReference type="ARBA" id="ARBA00023277"/>
    </source>
</evidence>
<evidence type="ECO:0000256" key="1">
    <source>
        <dbReference type="ARBA" id="ARBA00000439"/>
    </source>
</evidence>
<keyword evidence="6 10" id="KW-0808">Transferase</keyword>
<gene>
    <name evidence="11" type="primary">malQ</name>
    <name evidence="11" type="ordered locus">TERTU_0935</name>
</gene>
<dbReference type="KEGG" id="ttu:TERTU_0935"/>
<keyword evidence="7 10" id="KW-0119">Carbohydrate metabolism</keyword>
<protein>
    <recommendedName>
        <fullName evidence="4 10">4-alpha-glucanotransferase</fullName>
        <ecNumber evidence="3 10">2.4.1.25</ecNumber>
    </recommendedName>
    <alternativeName>
        <fullName evidence="8 10">Amylomaltase</fullName>
    </alternativeName>
    <alternativeName>
        <fullName evidence="9 10">Disproportionating enzyme</fullName>
    </alternativeName>
</protein>
<evidence type="ECO:0000256" key="3">
    <source>
        <dbReference type="ARBA" id="ARBA00012560"/>
    </source>
</evidence>
<proteinExistence type="inferred from homology"/>
<evidence type="ECO:0000256" key="4">
    <source>
        <dbReference type="ARBA" id="ARBA00020295"/>
    </source>
</evidence>
<dbReference type="Pfam" id="PF02446">
    <property type="entry name" value="Glyco_hydro_77"/>
    <property type="match status" value="1"/>
</dbReference>
<dbReference type="RefSeq" id="WP_015816949.1">
    <property type="nucleotide sequence ID" value="NC_012997.1"/>
</dbReference>
<keyword evidence="12" id="KW-1185">Reference proteome</keyword>
<comment type="catalytic activity">
    <reaction evidence="1 10">
        <text>Transfers a segment of a (1-&gt;4)-alpha-D-glucan to a new position in an acceptor, which may be glucose or a (1-&gt;4)-alpha-D-glucan.</text>
        <dbReference type="EC" id="2.4.1.25"/>
    </reaction>
</comment>
<dbReference type="InterPro" id="IPR017853">
    <property type="entry name" value="GH"/>
</dbReference>
<evidence type="ECO:0000256" key="9">
    <source>
        <dbReference type="ARBA" id="ARBA00031501"/>
    </source>
</evidence>
<dbReference type="STRING" id="377629.TERTU_0935"/>
<dbReference type="NCBIfam" id="TIGR00217">
    <property type="entry name" value="malQ"/>
    <property type="match status" value="1"/>
</dbReference>
<evidence type="ECO:0000256" key="10">
    <source>
        <dbReference type="RuleBase" id="RU361207"/>
    </source>
</evidence>
<evidence type="ECO:0000313" key="12">
    <source>
        <dbReference type="Proteomes" id="UP000009080"/>
    </source>
</evidence>
<dbReference type="Proteomes" id="UP000009080">
    <property type="component" value="Chromosome"/>
</dbReference>
<organism evidence="11 12">
    <name type="scientific">Teredinibacter turnerae (strain ATCC 39867 / T7901)</name>
    <dbReference type="NCBI Taxonomy" id="377629"/>
    <lineage>
        <taxon>Bacteria</taxon>
        <taxon>Pseudomonadati</taxon>
        <taxon>Pseudomonadota</taxon>
        <taxon>Gammaproteobacteria</taxon>
        <taxon>Cellvibrionales</taxon>
        <taxon>Cellvibrionaceae</taxon>
        <taxon>Teredinibacter</taxon>
    </lineage>
</organism>
<dbReference type="GO" id="GO:0005975">
    <property type="term" value="P:carbohydrate metabolic process"/>
    <property type="evidence" value="ECO:0007669"/>
    <property type="project" value="InterPro"/>
</dbReference>